<dbReference type="GO" id="GO:0003677">
    <property type="term" value="F:DNA binding"/>
    <property type="evidence" value="ECO:0007669"/>
    <property type="project" value="UniProtKB-UniRule"/>
</dbReference>
<name>A0A974GVL9_SEDHY</name>
<protein>
    <submittedName>
        <fullName evidence="8">Tyrosine-type recombinase/integrase</fullName>
    </submittedName>
</protein>
<dbReference type="PROSITE" id="PS51900">
    <property type="entry name" value="CB"/>
    <property type="match status" value="1"/>
</dbReference>
<dbReference type="RefSeq" id="WP_179237188.1">
    <property type="nucleotide sequence ID" value="NZ_JACBNQ010000003.1"/>
</dbReference>
<dbReference type="InterPro" id="IPR044068">
    <property type="entry name" value="CB"/>
</dbReference>
<evidence type="ECO:0000256" key="2">
    <source>
        <dbReference type="ARBA" id="ARBA00022908"/>
    </source>
</evidence>
<dbReference type="InterPro" id="IPR011010">
    <property type="entry name" value="DNA_brk_join_enz"/>
</dbReference>
<accession>A0A974GVL9</accession>
<dbReference type="PANTHER" id="PTHR30349:SF41">
    <property type="entry name" value="INTEGRASE_RECOMBINASE PROTEIN MJ0367-RELATED"/>
    <property type="match status" value="1"/>
</dbReference>
<dbReference type="InterPro" id="IPR004107">
    <property type="entry name" value="Integrase_SAM-like_N"/>
</dbReference>
<comment type="caution">
    <text evidence="8">The sequence shown here is derived from an EMBL/GenBank/DDBJ whole genome shotgun (WGS) entry which is preliminary data.</text>
</comment>
<dbReference type="Gene3D" id="1.10.443.10">
    <property type="entry name" value="Intergrase catalytic core"/>
    <property type="match status" value="1"/>
</dbReference>
<evidence type="ECO:0000256" key="5">
    <source>
        <dbReference type="PROSITE-ProRule" id="PRU01248"/>
    </source>
</evidence>
<keyword evidence="2" id="KW-0229">DNA integration</keyword>
<evidence type="ECO:0000259" key="7">
    <source>
        <dbReference type="PROSITE" id="PS51900"/>
    </source>
</evidence>
<dbReference type="Pfam" id="PF13495">
    <property type="entry name" value="Phage_int_SAM_4"/>
    <property type="match status" value="1"/>
</dbReference>
<dbReference type="GO" id="GO:0015074">
    <property type="term" value="P:DNA integration"/>
    <property type="evidence" value="ECO:0007669"/>
    <property type="project" value="UniProtKB-KW"/>
</dbReference>
<dbReference type="InterPro" id="IPR013762">
    <property type="entry name" value="Integrase-like_cat_sf"/>
</dbReference>
<dbReference type="InterPro" id="IPR010998">
    <property type="entry name" value="Integrase_recombinase_N"/>
</dbReference>
<evidence type="ECO:0000313" key="9">
    <source>
        <dbReference type="Proteomes" id="UP000611629"/>
    </source>
</evidence>
<dbReference type="Pfam" id="PF00589">
    <property type="entry name" value="Phage_integrase"/>
    <property type="match status" value="1"/>
</dbReference>
<evidence type="ECO:0000256" key="4">
    <source>
        <dbReference type="ARBA" id="ARBA00023172"/>
    </source>
</evidence>
<dbReference type="Gene3D" id="1.10.150.130">
    <property type="match status" value="1"/>
</dbReference>
<dbReference type="PROSITE" id="PS51898">
    <property type="entry name" value="TYR_RECOMBINASE"/>
    <property type="match status" value="1"/>
</dbReference>
<dbReference type="PANTHER" id="PTHR30349">
    <property type="entry name" value="PHAGE INTEGRASE-RELATED"/>
    <property type="match status" value="1"/>
</dbReference>
<keyword evidence="3 5" id="KW-0238">DNA-binding</keyword>
<evidence type="ECO:0000256" key="3">
    <source>
        <dbReference type="ARBA" id="ARBA00023125"/>
    </source>
</evidence>
<sequence length="306" mass="35820">MKEKITLKKAIEQFPSYLNIKGLKDSTIGAYKIDILIFENYIKEKYPSICYIDSIGKAHIMNYRNFLTEKITTKEYKKSTVDRKYDSLKVFYDFLEEFGFIEDNFVKDFSFKRVRNQIFDEEKTLNLPKYLDEEDIKKIVETAKKDRTQNNIRDIAILEFLRSTGCRRSSVLALNWEDIDFVRDIITIKHSKTDNVSIVPLSKSLRQALIDYLAIENRISGKVFKIGKDALNDLVKKYVRNSGVQDKADFNITIHTFRHSFITNLVRKNVSLKKIAQYTGHKDIRTLEIYTHLIPTNLNDVCELIG</sequence>
<keyword evidence="9" id="KW-1185">Reference proteome</keyword>
<reference evidence="8" key="1">
    <citation type="submission" date="2020-07" db="EMBL/GenBank/DDBJ databases">
        <title>Genomic analysis of a strain of Sedimentibacter Hydroxybenzoicus DSM7310.</title>
        <authorList>
            <person name="Ma S."/>
        </authorList>
    </citation>
    <scope>NUCLEOTIDE SEQUENCE</scope>
    <source>
        <strain evidence="8">DSM 7310</strain>
    </source>
</reference>
<dbReference type="Proteomes" id="UP000611629">
    <property type="component" value="Unassembled WGS sequence"/>
</dbReference>
<feature type="domain" description="Tyr recombinase" evidence="6">
    <location>
        <begin position="126"/>
        <end position="303"/>
    </location>
</feature>
<evidence type="ECO:0000313" key="8">
    <source>
        <dbReference type="EMBL" id="NYB73494.1"/>
    </source>
</evidence>
<comment type="similarity">
    <text evidence="1">Belongs to the 'phage' integrase family.</text>
</comment>
<keyword evidence="4" id="KW-0233">DNA recombination</keyword>
<dbReference type="CDD" id="cd00397">
    <property type="entry name" value="DNA_BRE_C"/>
    <property type="match status" value="1"/>
</dbReference>
<dbReference type="InterPro" id="IPR002104">
    <property type="entry name" value="Integrase_catalytic"/>
</dbReference>
<dbReference type="AlphaFoldDB" id="A0A974GVL9"/>
<feature type="domain" description="Core-binding (CB)" evidence="7">
    <location>
        <begin position="5"/>
        <end position="96"/>
    </location>
</feature>
<dbReference type="SUPFAM" id="SSF56349">
    <property type="entry name" value="DNA breaking-rejoining enzymes"/>
    <property type="match status" value="1"/>
</dbReference>
<dbReference type="InterPro" id="IPR050090">
    <property type="entry name" value="Tyrosine_recombinase_XerCD"/>
</dbReference>
<gene>
    <name evidence="8" type="ORF">HZF24_05010</name>
</gene>
<dbReference type="GO" id="GO:0006310">
    <property type="term" value="P:DNA recombination"/>
    <property type="evidence" value="ECO:0007669"/>
    <property type="project" value="UniProtKB-KW"/>
</dbReference>
<evidence type="ECO:0000256" key="1">
    <source>
        <dbReference type="ARBA" id="ARBA00008857"/>
    </source>
</evidence>
<organism evidence="8 9">
    <name type="scientific">Sedimentibacter hydroxybenzoicus DSM 7310</name>
    <dbReference type="NCBI Taxonomy" id="1123245"/>
    <lineage>
        <taxon>Bacteria</taxon>
        <taxon>Bacillati</taxon>
        <taxon>Bacillota</taxon>
        <taxon>Tissierellia</taxon>
        <taxon>Sedimentibacter</taxon>
    </lineage>
</organism>
<dbReference type="EMBL" id="JACBNQ010000003">
    <property type="protein sequence ID" value="NYB73494.1"/>
    <property type="molecule type" value="Genomic_DNA"/>
</dbReference>
<proteinExistence type="inferred from homology"/>
<evidence type="ECO:0000259" key="6">
    <source>
        <dbReference type="PROSITE" id="PS51898"/>
    </source>
</evidence>